<dbReference type="EMBL" id="SOZE01000002">
    <property type="protein sequence ID" value="TFF40167.1"/>
    <property type="molecule type" value="Genomic_DNA"/>
</dbReference>
<dbReference type="InterPro" id="IPR020271">
    <property type="entry name" value="Uncharacterised_MJ1172"/>
</dbReference>
<dbReference type="OrthoDB" id="827255at2"/>
<evidence type="ECO:0000313" key="1">
    <source>
        <dbReference type="EMBL" id="TFF40167.1"/>
    </source>
</evidence>
<keyword evidence="2" id="KW-1185">Reference proteome</keyword>
<comment type="caution">
    <text evidence="1">The sequence shown here is derived from an EMBL/GenBank/DDBJ whole genome shotgun (WGS) entry which is preliminary data.</text>
</comment>
<evidence type="ECO:0000313" key="2">
    <source>
        <dbReference type="Proteomes" id="UP000297540"/>
    </source>
</evidence>
<sequence length="67" mass="7770">MTYAVHPITEAQEKAVRAVLEAMQIPFEEEPDLDRTYDAEFMAKIDESRKQAREGKGTIIKTEDLWK</sequence>
<dbReference type="Proteomes" id="UP000297540">
    <property type="component" value="Unassembled WGS sequence"/>
</dbReference>
<protein>
    <submittedName>
        <fullName evidence="1">Uncharacterized protein</fullName>
    </submittedName>
</protein>
<reference evidence="1 2" key="1">
    <citation type="journal article" date="2017" name="Int. J. Syst. Evol. Microbiol.">
        <title>Mucilaginibacterpsychrotolerans sp. nov., isolated from peatlands.</title>
        <authorList>
            <person name="Deng Y."/>
            <person name="Shen L."/>
            <person name="Xu B."/>
            <person name="Liu Y."/>
            <person name="Gu Z."/>
            <person name="Liu H."/>
            <person name="Zhou Y."/>
        </authorList>
    </citation>
    <scope>NUCLEOTIDE SEQUENCE [LARGE SCALE GENOMIC DNA]</scope>
    <source>
        <strain evidence="1 2">NH7-4</strain>
    </source>
</reference>
<gene>
    <name evidence="1" type="ORF">E2R66_02630</name>
</gene>
<dbReference type="Pfam" id="PF10884">
    <property type="entry name" value="DUF2683"/>
    <property type="match status" value="1"/>
</dbReference>
<dbReference type="RefSeq" id="WP_133226637.1">
    <property type="nucleotide sequence ID" value="NZ_SOZE01000002.1"/>
</dbReference>
<proteinExistence type="predicted"/>
<accession>A0A4Y8SNN1</accession>
<name>A0A4Y8SNN1_9SPHI</name>
<organism evidence="1 2">
    <name type="scientific">Mucilaginibacter psychrotolerans</name>
    <dbReference type="NCBI Taxonomy" id="1524096"/>
    <lineage>
        <taxon>Bacteria</taxon>
        <taxon>Pseudomonadati</taxon>
        <taxon>Bacteroidota</taxon>
        <taxon>Sphingobacteriia</taxon>
        <taxon>Sphingobacteriales</taxon>
        <taxon>Sphingobacteriaceae</taxon>
        <taxon>Mucilaginibacter</taxon>
    </lineage>
</organism>
<dbReference type="AlphaFoldDB" id="A0A4Y8SNN1"/>